<dbReference type="KEGG" id="pbor:BSF38_10007"/>
<feature type="repeat" description="TPR" evidence="3">
    <location>
        <begin position="1363"/>
        <end position="1396"/>
    </location>
</feature>
<evidence type="ECO:0000313" key="5">
    <source>
        <dbReference type="Proteomes" id="UP000186309"/>
    </source>
</evidence>
<dbReference type="PROSITE" id="PS50005">
    <property type="entry name" value="TPR"/>
    <property type="match status" value="1"/>
</dbReference>
<dbReference type="Pfam" id="PF13432">
    <property type="entry name" value="TPR_16"/>
    <property type="match status" value="3"/>
</dbReference>
<sequence>MGPKTVKRLAIVAVVLVLTTVSVVVIQKRQVARLGQSNLSKAERAVKQGDLKTAEELYLQHVQVFPEDLDAKLKYAEVLLENSKTPARLAQVQRIYTEILNREPGRQDVRRLLAEAQATMGVEAAAREARNNLSVLLNAKPDDGSLEYLMGRCQETLKDDAAAVASYKSALAHGAPEKFDAYQRMATLLRGTLEQADQADQAIEEMVKSDPENYRAYFERGRYRHRFQKSPEDMKKVEADYQAALKLAPKQAEIYLALAGVASQRTPPDMAEATRILKAGRDADPKAVSLYVPLANIELSAGKPDDAEKTLRQGIELLPDSVDLRIGLAEILAQRGATTELREQVEQLERIGMSFHASYFTAYYYVNAHEWQNAKKILTEKLQPMDLSSSPVYRAKISDLLATCYARLGDPERQRAALASSLRDNPQNLLTKLRWIDDLVAQGDVDQAIGEYRAIVNAAPQVRLSLVQLLTAQKQKLPEAQRDWKEVENLIALAAKDAPSAPQPLVAKAQVLLVQGKTSEAQAVLEEARGRVDKNPAAVVVWTALAEIQLLQRNYPAALKILDDAQAKLGDSFELRIERAKVVAVRGGPDADSSLIALTENLNALPAEHRVRLLDTVASVLAGRNAAAAVRLWTEAAAMAPNDFALRQRLFNFGIQTDDKAVIEQALADIRRIEGPDGNNARHGDIKYKIWQAKNSKDQAEKSRLRAEARTMLAELTSRRPDWSVIPLANAQLDEMELELATDDEDKKRRQSRLADLYRQAIDMGQQNLVVVRLATEMLMASGRAAEVNQLWNKVPSLSSSGDLSGLERAMLGNVNQNSALELVRQRVEARPNDFSERILLAQLLIKEKRIDEAEAELRKAVALDRTDSNRWIALVQFLVLRSQMDAAEKVAKEVEKAVAPDRAASTMAQCAVQIGLGYQAAAREPQKAKWFAEAKSWYQKAQAAKPGDFALKRATIEFLLQTNQLVDVENQLTDILKRPADFRAADLDWARRTLALSFVARSELSNDYPQALKALAIFAPSGQADSERSEAPEDLRVRARVYESQKIPAFRKKAVEVLEKLNSERLANDEDRFLLARLYNANDEWDKARSEYKQLMEESARPDSPQKLNRRVAYLVQYATDLIAHVKPGGVQDSQDAQDLIDQLKKIRPDAFTVRSLQARLDKAQGKEDAAVATLKEIADVPGLPPALALATAALAEDLGQIDMAQRLFKLTATASSRLQDRLAYAAFLGRQGRIKEALDVCEPLWTSTPNPEPLVATVIEALFPAKAEPDAAQIERVSQWIDRSIKQNPKSALFLIALGNIRERQKRYPDAEALYRQVIAQGSGDVIPLNNLAWLMALKGDKGAMPLDLINKAIALRGPIPEFLDTRAIVYLTHGESKRAIEDLENAVAIAPSATKYFHLAQAYLEASNKQAAKENLAKARTKGLAKGTLHPLELTVYEQVVSALD</sequence>
<accession>A0A1U7CZ96</accession>
<dbReference type="InterPro" id="IPR011990">
    <property type="entry name" value="TPR-like_helical_dom_sf"/>
</dbReference>
<organism evidence="4 5">
    <name type="scientific">Paludisphaera borealis</name>
    <dbReference type="NCBI Taxonomy" id="1387353"/>
    <lineage>
        <taxon>Bacteria</taxon>
        <taxon>Pseudomonadati</taxon>
        <taxon>Planctomycetota</taxon>
        <taxon>Planctomycetia</taxon>
        <taxon>Isosphaerales</taxon>
        <taxon>Isosphaeraceae</taxon>
        <taxon>Paludisphaera</taxon>
    </lineage>
</organism>
<dbReference type="PANTHER" id="PTHR45586:SF1">
    <property type="entry name" value="LIPOPOLYSACCHARIDE ASSEMBLY PROTEIN B"/>
    <property type="match status" value="1"/>
</dbReference>
<dbReference type="SUPFAM" id="SSF48452">
    <property type="entry name" value="TPR-like"/>
    <property type="match status" value="4"/>
</dbReference>
<name>A0A1U7CZ96_9BACT</name>
<evidence type="ECO:0000256" key="2">
    <source>
        <dbReference type="ARBA" id="ARBA00022803"/>
    </source>
</evidence>
<dbReference type="InterPro" id="IPR051012">
    <property type="entry name" value="CellSynth/LPSAsmb/PSIAsmb"/>
</dbReference>
<keyword evidence="5" id="KW-1185">Reference proteome</keyword>
<keyword evidence="4" id="KW-0645">Protease</keyword>
<keyword evidence="2 3" id="KW-0802">TPR repeat</keyword>
<dbReference type="EMBL" id="CP019083">
    <property type="protein sequence ID" value="APW64226.1"/>
    <property type="molecule type" value="Genomic_DNA"/>
</dbReference>
<evidence type="ECO:0000313" key="4">
    <source>
        <dbReference type="EMBL" id="APW64226.1"/>
    </source>
</evidence>
<evidence type="ECO:0000256" key="3">
    <source>
        <dbReference type="PROSITE-ProRule" id="PRU00339"/>
    </source>
</evidence>
<dbReference type="PANTHER" id="PTHR45586">
    <property type="entry name" value="TPR REPEAT-CONTAINING PROTEIN PA4667"/>
    <property type="match status" value="1"/>
</dbReference>
<dbReference type="OrthoDB" id="259472at2"/>
<protein>
    <submittedName>
        <fullName evidence="4">Beta-barrel assembly-enhancing protease</fullName>
        <ecNumber evidence="4">3.4.-.-</ecNumber>
    </submittedName>
</protein>
<dbReference type="EC" id="3.4.-.-" evidence="4"/>
<keyword evidence="1" id="KW-0677">Repeat</keyword>
<dbReference type="Gene3D" id="1.25.40.10">
    <property type="entry name" value="Tetratricopeptide repeat domain"/>
    <property type="match status" value="7"/>
</dbReference>
<dbReference type="Pfam" id="PF13181">
    <property type="entry name" value="TPR_8"/>
    <property type="match status" value="1"/>
</dbReference>
<reference evidence="4 5" key="1">
    <citation type="submission" date="2016-12" db="EMBL/GenBank/DDBJ databases">
        <title>Comparative genomics of four Isosphaeraceae planctomycetes: a common pool of plasmids and glycoside hydrolase genes.</title>
        <authorList>
            <person name="Ivanova A."/>
        </authorList>
    </citation>
    <scope>NUCLEOTIDE SEQUENCE [LARGE SCALE GENOMIC DNA]</scope>
    <source>
        <strain evidence="4 5">PX4</strain>
        <plasmid evidence="5">palbo1</plasmid>
    </source>
</reference>
<dbReference type="InterPro" id="IPR019734">
    <property type="entry name" value="TPR_rpt"/>
</dbReference>
<gene>
    <name evidence="4" type="primary">bepA</name>
    <name evidence="4" type="ORF">BSF38_10007</name>
</gene>
<dbReference type="GO" id="GO:0006508">
    <property type="term" value="P:proteolysis"/>
    <property type="evidence" value="ECO:0007669"/>
    <property type="project" value="UniProtKB-KW"/>
</dbReference>
<geneLocation type="plasmid" evidence="5">
    <name>palbo1</name>
</geneLocation>
<dbReference type="SUPFAM" id="SSF81901">
    <property type="entry name" value="HCP-like"/>
    <property type="match status" value="1"/>
</dbReference>
<evidence type="ECO:0000256" key="1">
    <source>
        <dbReference type="ARBA" id="ARBA00022737"/>
    </source>
</evidence>
<dbReference type="GO" id="GO:0008233">
    <property type="term" value="F:peptidase activity"/>
    <property type="evidence" value="ECO:0007669"/>
    <property type="project" value="UniProtKB-KW"/>
</dbReference>
<dbReference type="SMART" id="SM00028">
    <property type="entry name" value="TPR"/>
    <property type="match status" value="10"/>
</dbReference>
<keyword evidence="4" id="KW-0614">Plasmid</keyword>
<proteinExistence type="predicted"/>
<keyword evidence="4" id="KW-0378">Hydrolase</keyword>
<dbReference type="Proteomes" id="UP000186309">
    <property type="component" value="Plasmid PALBO1"/>
</dbReference>